<dbReference type="EMBL" id="JANJYI010000001">
    <property type="protein sequence ID" value="KAK2664395.1"/>
    <property type="molecule type" value="Genomic_DNA"/>
</dbReference>
<keyword evidence="1" id="KW-0378">Hydrolase</keyword>
<dbReference type="GO" id="GO:0000272">
    <property type="term" value="P:polysaccharide catabolic process"/>
    <property type="evidence" value="ECO:0007669"/>
    <property type="project" value="UniProtKB-KW"/>
</dbReference>
<comment type="caution">
    <text evidence="5">The sequence shown here is derived from an EMBL/GenBank/DDBJ whole genome shotgun (WGS) entry which is preliminary data.</text>
</comment>
<dbReference type="InterPro" id="IPR001000">
    <property type="entry name" value="GH10_dom"/>
</dbReference>
<keyword evidence="3" id="KW-0624">Polysaccharide degradation</keyword>
<feature type="domain" description="GH10" evidence="4">
    <location>
        <begin position="1"/>
        <end position="40"/>
    </location>
</feature>
<dbReference type="GO" id="GO:0004553">
    <property type="term" value="F:hydrolase activity, hydrolyzing O-glycosyl compounds"/>
    <property type="evidence" value="ECO:0007669"/>
    <property type="project" value="InterPro"/>
</dbReference>
<evidence type="ECO:0000256" key="1">
    <source>
        <dbReference type="ARBA" id="ARBA00022801"/>
    </source>
</evidence>
<gene>
    <name evidence="5" type="ORF">Ddye_002969</name>
</gene>
<name>A0AAD9XRU0_9ROSI</name>
<dbReference type="PROSITE" id="PS51760">
    <property type="entry name" value="GH10_2"/>
    <property type="match status" value="1"/>
</dbReference>
<protein>
    <recommendedName>
        <fullName evidence="4">GH10 domain-containing protein</fullName>
    </recommendedName>
</protein>
<evidence type="ECO:0000259" key="4">
    <source>
        <dbReference type="PROSITE" id="PS51760"/>
    </source>
</evidence>
<proteinExistence type="predicted"/>
<dbReference type="Proteomes" id="UP001280121">
    <property type="component" value="Unassembled WGS sequence"/>
</dbReference>
<evidence type="ECO:0000256" key="3">
    <source>
        <dbReference type="ARBA" id="ARBA00023326"/>
    </source>
</evidence>
<evidence type="ECO:0000256" key="2">
    <source>
        <dbReference type="ARBA" id="ARBA00023277"/>
    </source>
</evidence>
<keyword evidence="6" id="KW-1185">Reference proteome</keyword>
<accession>A0AAD9XRU0</accession>
<organism evidence="5 6">
    <name type="scientific">Dipteronia dyeriana</name>
    <dbReference type="NCBI Taxonomy" id="168575"/>
    <lineage>
        <taxon>Eukaryota</taxon>
        <taxon>Viridiplantae</taxon>
        <taxon>Streptophyta</taxon>
        <taxon>Embryophyta</taxon>
        <taxon>Tracheophyta</taxon>
        <taxon>Spermatophyta</taxon>
        <taxon>Magnoliopsida</taxon>
        <taxon>eudicotyledons</taxon>
        <taxon>Gunneridae</taxon>
        <taxon>Pentapetalae</taxon>
        <taxon>rosids</taxon>
        <taxon>malvids</taxon>
        <taxon>Sapindales</taxon>
        <taxon>Sapindaceae</taxon>
        <taxon>Hippocastanoideae</taxon>
        <taxon>Acereae</taxon>
        <taxon>Dipteronia</taxon>
    </lineage>
</organism>
<evidence type="ECO:0000313" key="5">
    <source>
        <dbReference type="EMBL" id="KAK2664395.1"/>
    </source>
</evidence>
<reference evidence="5" key="1">
    <citation type="journal article" date="2023" name="Plant J.">
        <title>Genome sequences and population genomics provide insights into the demographic history, inbreeding, and mutation load of two 'living fossil' tree species of Dipteronia.</title>
        <authorList>
            <person name="Feng Y."/>
            <person name="Comes H.P."/>
            <person name="Chen J."/>
            <person name="Zhu S."/>
            <person name="Lu R."/>
            <person name="Zhang X."/>
            <person name="Li P."/>
            <person name="Qiu J."/>
            <person name="Olsen K.M."/>
            <person name="Qiu Y."/>
        </authorList>
    </citation>
    <scope>NUCLEOTIDE SEQUENCE</scope>
    <source>
        <strain evidence="5">KIB01</strain>
    </source>
</reference>
<sequence length="137" mass="15498">MWGKGILDMRVRWRVGSGNSIRIYDDKWIPRQSTFKILSPPKLGSDARVSELVSSSGGWNTQLIKQNFCKQDVDAILQIPVISGSTVDMNLWHFKESGNYTVKNGYWIGRGLGENPGTSNTSILLSWWKTLWKLAIP</sequence>
<evidence type="ECO:0000313" key="6">
    <source>
        <dbReference type="Proteomes" id="UP001280121"/>
    </source>
</evidence>
<dbReference type="AlphaFoldDB" id="A0AAD9XRU0"/>
<keyword evidence="2" id="KW-0119">Carbohydrate metabolism</keyword>